<dbReference type="PANTHER" id="PTHR45527">
    <property type="entry name" value="NONRIBOSOMAL PEPTIDE SYNTHETASE"/>
    <property type="match status" value="1"/>
</dbReference>
<dbReference type="SUPFAM" id="SSF52777">
    <property type="entry name" value="CoA-dependent acyltransferases"/>
    <property type="match status" value="1"/>
</dbReference>
<dbReference type="Proteomes" id="UP001356428">
    <property type="component" value="Chromosome"/>
</dbReference>
<dbReference type="InterPro" id="IPR009081">
    <property type="entry name" value="PP-bd_ACP"/>
</dbReference>
<keyword evidence="4" id="KW-1185">Reference proteome</keyword>
<dbReference type="PROSITE" id="PS00455">
    <property type="entry name" value="AMP_BINDING"/>
    <property type="match status" value="1"/>
</dbReference>
<dbReference type="PANTHER" id="PTHR45527:SF1">
    <property type="entry name" value="FATTY ACID SYNTHASE"/>
    <property type="match status" value="1"/>
</dbReference>
<dbReference type="Gene3D" id="2.30.38.10">
    <property type="entry name" value="Luciferase, Domain 3"/>
    <property type="match status" value="1"/>
</dbReference>
<dbReference type="EMBL" id="CP109083">
    <property type="protein sequence ID" value="WSB11200.1"/>
    <property type="molecule type" value="Genomic_DNA"/>
</dbReference>
<organism evidence="3 4">
    <name type="scientific">Streptomyces cyaneofuscatus</name>
    <dbReference type="NCBI Taxonomy" id="66883"/>
    <lineage>
        <taxon>Bacteria</taxon>
        <taxon>Bacillati</taxon>
        <taxon>Actinomycetota</taxon>
        <taxon>Actinomycetes</taxon>
        <taxon>Kitasatosporales</taxon>
        <taxon>Streptomycetaceae</taxon>
        <taxon>Streptomyces</taxon>
    </lineage>
</organism>
<dbReference type="Pfam" id="PF00550">
    <property type="entry name" value="PP-binding"/>
    <property type="match status" value="1"/>
</dbReference>
<evidence type="ECO:0000313" key="3">
    <source>
        <dbReference type="EMBL" id="WSB11200.1"/>
    </source>
</evidence>
<dbReference type="Gene3D" id="3.30.300.30">
    <property type="match status" value="1"/>
</dbReference>
<dbReference type="NCBIfam" id="TIGR01733">
    <property type="entry name" value="AA-adenyl-dom"/>
    <property type="match status" value="1"/>
</dbReference>
<gene>
    <name evidence="3" type="ORF">OG849_30090</name>
</gene>
<reference evidence="3 4" key="1">
    <citation type="submission" date="2022-10" db="EMBL/GenBank/DDBJ databases">
        <title>The complete genomes of actinobacterial strains from the NBC collection.</title>
        <authorList>
            <person name="Joergensen T.S."/>
            <person name="Alvarez Arevalo M."/>
            <person name="Sterndorff E.B."/>
            <person name="Faurdal D."/>
            <person name="Vuksanovic O."/>
            <person name="Mourched A.-S."/>
            <person name="Charusanti P."/>
            <person name="Shaw S."/>
            <person name="Blin K."/>
            <person name="Weber T."/>
        </authorList>
    </citation>
    <scope>NUCLEOTIDE SEQUENCE [LARGE SCALE GENOMIC DNA]</scope>
    <source>
        <strain evidence="3 4">NBC 01792</strain>
    </source>
</reference>
<protein>
    <submittedName>
        <fullName evidence="3">Non-ribosomal peptide synthetase</fullName>
    </submittedName>
</protein>
<dbReference type="InterPro" id="IPR036736">
    <property type="entry name" value="ACP-like_sf"/>
</dbReference>
<dbReference type="InterPro" id="IPR020845">
    <property type="entry name" value="AMP-binding_CS"/>
</dbReference>
<dbReference type="InterPro" id="IPR025110">
    <property type="entry name" value="AMP-bd_C"/>
</dbReference>
<dbReference type="PROSITE" id="PS50075">
    <property type="entry name" value="CARRIER"/>
    <property type="match status" value="1"/>
</dbReference>
<dbReference type="Gene3D" id="3.40.50.980">
    <property type="match status" value="2"/>
</dbReference>
<name>A0ABZ1F462_9ACTN</name>
<dbReference type="SUPFAM" id="SSF47336">
    <property type="entry name" value="ACP-like"/>
    <property type="match status" value="1"/>
</dbReference>
<dbReference type="Gene3D" id="1.10.1200.10">
    <property type="entry name" value="ACP-like"/>
    <property type="match status" value="1"/>
</dbReference>
<feature type="region of interest" description="Disordered" evidence="1">
    <location>
        <begin position="136"/>
        <end position="159"/>
    </location>
</feature>
<dbReference type="RefSeq" id="WP_326702821.1">
    <property type="nucleotide sequence ID" value="NZ_CP109083.1"/>
</dbReference>
<dbReference type="InterPro" id="IPR045851">
    <property type="entry name" value="AMP-bd_C_sf"/>
</dbReference>
<feature type="domain" description="Carrier" evidence="2">
    <location>
        <begin position="767"/>
        <end position="845"/>
    </location>
</feature>
<accession>A0ABZ1F462</accession>
<dbReference type="CDD" id="cd05930">
    <property type="entry name" value="A_NRPS"/>
    <property type="match status" value="1"/>
</dbReference>
<dbReference type="Pfam" id="PF13193">
    <property type="entry name" value="AMP-binding_C"/>
    <property type="match status" value="1"/>
</dbReference>
<dbReference type="Pfam" id="PF00501">
    <property type="entry name" value="AMP-binding"/>
    <property type="match status" value="1"/>
</dbReference>
<dbReference type="SUPFAM" id="SSF56801">
    <property type="entry name" value="Acetyl-CoA synthetase-like"/>
    <property type="match status" value="1"/>
</dbReference>
<evidence type="ECO:0000313" key="4">
    <source>
        <dbReference type="Proteomes" id="UP001356428"/>
    </source>
</evidence>
<feature type="region of interest" description="Disordered" evidence="1">
    <location>
        <begin position="1"/>
        <end position="25"/>
    </location>
</feature>
<evidence type="ECO:0000256" key="1">
    <source>
        <dbReference type="SAM" id="MobiDB-lite"/>
    </source>
</evidence>
<proteinExistence type="predicted"/>
<dbReference type="Gene3D" id="3.30.559.30">
    <property type="entry name" value="Nonribosomal peptide synthetase, condensation domain"/>
    <property type="match status" value="1"/>
</dbReference>
<dbReference type="InterPro" id="IPR000873">
    <property type="entry name" value="AMP-dep_synth/lig_dom"/>
</dbReference>
<feature type="compositionally biased region" description="Acidic residues" evidence="1">
    <location>
        <begin position="138"/>
        <end position="147"/>
    </location>
</feature>
<sequence length="845" mass="90167">MISRTRSSALPGGTDTGPAKASTHIAEHRVVLPRTVEAGLRAAAAAAGCPLATVLRAVHLAVLRQVAGRTDVVSGLVLPGPGEPVEPVVRVLRTEVPDADWHTLVRHVATAEASEPSEVTETEGACDTVLDLSRLDGEDASPLDGEETPGRPRTAPAGDREPVATWVRWEQDAGALTLRVRPAVDAAPTAIDATRLGGYTVRAAAALAADPGAPHDARSLLSAEETEWQLSTFLGRTEPLPADSFLDVLAERVRRHPDDLAVAHGGDRWSYRRLDERSDQVARGLRAHGVLGEEEVVGVVMDRSPEWIAAVLGILKAGGVYLPARPDFPGERTGRQFRRGECRVVLTDHLGASAEHRQVAARVEEAVAACPRRPAVVTVRELVAASGSVRPPDTPSGPGRLAYVYFTSGSTGEPKGAMIEHGSLLNHLLAKIEDLGIGPGDVVAQTAPACFDISFWQIFAPLLVGGSTRIVDADTQLDIARFLDEVEHAGVRVMQLVPSYLDVLLAHVERDPRRPPSLRAVSVTGEALKPDLARRWFAAFPGIPLVNAYGATEVADDTMHEILVEPPRQGFISVGGLLRNVYAYVLDDRLRPAPLGAPGQIAFAGICVGRGYINDEERTARAFVPDPARPGTRMYLTGDIGRWLPDGRIEFLGRRDQQVKIQGFRIETGEVENRMLGVSGVREAAVVVDASGPHEKSLVAFYLADGEVTGDDVRAGLVRSLPDYMVPTRIRRLDAMPLTANGKVDRLRLARQLTSPSAAAPAGGGSAPATPTELRLAAAWGQVLGLPVERIGRDDHFFELGGTSLAAVRLVAAVDRLVTLREVVGRPVLRELAALADERAGAASA</sequence>
<dbReference type="InterPro" id="IPR010071">
    <property type="entry name" value="AA_adenyl_dom"/>
</dbReference>
<evidence type="ECO:0000259" key="2">
    <source>
        <dbReference type="PROSITE" id="PS50075"/>
    </source>
</evidence>